<reference evidence="1 2" key="1">
    <citation type="submission" date="2017-09" db="EMBL/GenBank/DDBJ databases">
        <title>Depth-based differentiation of microbial function through sediment-hosted aquifers and enrichment of novel symbionts in the deep terrestrial subsurface.</title>
        <authorList>
            <person name="Probst A.J."/>
            <person name="Ladd B."/>
            <person name="Jarett J.K."/>
            <person name="Geller-Mcgrath D.E."/>
            <person name="Sieber C.M."/>
            <person name="Emerson J.B."/>
            <person name="Anantharaman K."/>
            <person name="Thomas B.C."/>
            <person name="Malmstrom R."/>
            <person name="Stieglmeier M."/>
            <person name="Klingl A."/>
            <person name="Woyke T."/>
            <person name="Ryan C.M."/>
            <person name="Banfield J.F."/>
        </authorList>
    </citation>
    <scope>NUCLEOTIDE SEQUENCE [LARGE SCALE GENOMIC DNA]</scope>
    <source>
        <strain evidence="1">CG11_big_fil_rev_8_21_14_0_20_39_34</strain>
    </source>
</reference>
<sequence>MSELDKRYTSILRKNLHTYAVIRRDVIKYSGDALHHAKRAIFALHRGEHEIAKAKILEAESLIKELHKKYKKYPSIREEGAYKAALEEIVEAALFYSFVFNKKLTKLSAFEIDEEVFLAGLCDVPGELYRYAIQAATNHDSKTVARCLETAKEIFSELMEFDFTKYLRTKFDQAKGAIHKLEIVMYEISLREKNS</sequence>
<dbReference type="EMBL" id="PCWN01000007">
    <property type="protein sequence ID" value="PIR04051.1"/>
    <property type="molecule type" value="Genomic_DNA"/>
</dbReference>
<evidence type="ECO:0008006" key="3">
    <source>
        <dbReference type="Google" id="ProtNLM"/>
    </source>
</evidence>
<protein>
    <recommendedName>
        <fullName evidence="3">Haloacid dehalogenase</fullName>
    </recommendedName>
</protein>
<dbReference type="Gene3D" id="1.20.58.2140">
    <property type="match status" value="1"/>
</dbReference>
<dbReference type="CDD" id="cd14820">
    <property type="entry name" value="TRAX"/>
    <property type="match status" value="1"/>
</dbReference>
<proteinExistence type="predicted"/>
<dbReference type="Pfam" id="PF01997">
    <property type="entry name" value="Translin"/>
    <property type="match status" value="1"/>
</dbReference>
<dbReference type="InterPro" id="IPR002848">
    <property type="entry name" value="Translin_fam"/>
</dbReference>
<evidence type="ECO:0000313" key="1">
    <source>
        <dbReference type="EMBL" id="PIR04051.1"/>
    </source>
</evidence>
<dbReference type="Proteomes" id="UP000229600">
    <property type="component" value="Unassembled WGS sequence"/>
</dbReference>
<dbReference type="AlphaFoldDB" id="A0A2H0N588"/>
<dbReference type="InterPro" id="IPR036081">
    <property type="entry name" value="Translin_sf"/>
</dbReference>
<dbReference type="PANTHER" id="PTHR10741">
    <property type="entry name" value="TRANSLIN AND TRANSLIN ASSOCIATED PROTEIN X"/>
    <property type="match status" value="1"/>
</dbReference>
<evidence type="ECO:0000313" key="2">
    <source>
        <dbReference type="Proteomes" id="UP000229600"/>
    </source>
</evidence>
<comment type="caution">
    <text evidence="1">The sequence shown here is derived from an EMBL/GenBank/DDBJ whole genome shotgun (WGS) entry which is preliminary data.</text>
</comment>
<dbReference type="SUPFAM" id="SSF74784">
    <property type="entry name" value="Translin"/>
    <property type="match status" value="1"/>
</dbReference>
<name>A0A2H0N588_9BACT</name>
<dbReference type="GO" id="GO:0043565">
    <property type="term" value="F:sequence-specific DNA binding"/>
    <property type="evidence" value="ECO:0007669"/>
    <property type="project" value="InterPro"/>
</dbReference>
<gene>
    <name evidence="1" type="ORF">COV59_02600</name>
</gene>
<organism evidence="1 2">
    <name type="scientific">Candidatus Magasanikbacteria bacterium CG11_big_fil_rev_8_21_14_0_20_39_34</name>
    <dbReference type="NCBI Taxonomy" id="1974653"/>
    <lineage>
        <taxon>Bacteria</taxon>
        <taxon>Candidatus Magasanikiibacteriota</taxon>
    </lineage>
</organism>
<accession>A0A2H0N588</accession>